<protein>
    <submittedName>
        <fullName evidence="2">Cyclopropane-fatty-acyl-phospholipid synthase</fullName>
    </submittedName>
</protein>
<dbReference type="Pfam" id="PF01593">
    <property type="entry name" value="Amino_oxidase"/>
    <property type="match status" value="1"/>
</dbReference>
<dbReference type="Gene3D" id="3.90.660.20">
    <property type="entry name" value="Protoporphyrinogen oxidase, mitochondrial, domain 2"/>
    <property type="match status" value="1"/>
</dbReference>
<evidence type="ECO:0000313" key="2">
    <source>
        <dbReference type="EMBL" id="KUJ85485.1"/>
    </source>
</evidence>
<dbReference type="InterPro" id="IPR036188">
    <property type="entry name" value="FAD/NAD-bd_sf"/>
</dbReference>
<organism evidence="2 3">
    <name type="scientific">Ruegeria marisrubri</name>
    <dbReference type="NCBI Taxonomy" id="1685379"/>
    <lineage>
        <taxon>Bacteria</taxon>
        <taxon>Pseudomonadati</taxon>
        <taxon>Pseudomonadota</taxon>
        <taxon>Alphaproteobacteria</taxon>
        <taxon>Rhodobacterales</taxon>
        <taxon>Roseobacteraceae</taxon>
        <taxon>Ruegeria</taxon>
    </lineage>
</organism>
<comment type="caution">
    <text evidence="2">The sequence shown here is derived from an EMBL/GenBank/DDBJ whole genome shotgun (WGS) entry which is preliminary data.</text>
</comment>
<accession>A0A0X3UBM6</accession>
<dbReference type="InterPro" id="IPR050464">
    <property type="entry name" value="Zeta_carotene_desat/Oxidored"/>
</dbReference>
<dbReference type="STRING" id="1685379.AVO45_00350"/>
<evidence type="ECO:0000313" key="3">
    <source>
        <dbReference type="Proteomes" id="UP000053791"/>
    </source>
</evidence>
<dbReference type="Gene3D" id="1.10.3110.10">
    <property type="entry name" value="protoporphyrinogen ix oxidase, domain 3"/>
    <property type="match status" value="1"/>
</dbReference>
<reference evidence="2 3" key="1">
    <citation type="submission" date="2015-12" db="EMBL/GenBank/DDBJ databases">
        <authorList>
            <person name="Shamseldin A."/>
            <person name="Moawad H."/>
            <person name="Abd El-Rahim W.M."/>
            <person name="Sadowsky M.J."/>
        </authorList>
    </citation>
    <scope>NUCLEOTIDE SEQUENCE [LARGE SCALE GENOMIC DNA]</scope>
    <source>
        <strain evidence="2 3">ZGT118</strain>
    </source>
</reference>
<dbReference type="GO" id="GO:0016491">
    <property type="term" value="F:oxidoreductase activity"/>
    <property type="evidence" value="ECO:0007669"/>
    <property type="project" value="InterPro"/>
</dbReference>
<dbReference type="PANTHER" id="PTHR42923">
    <property type="entry name" value="PROTOPORPHYRINOGEN OXIDASE"/>
    <property type="match status" value="1"/>
</dbReference>
<dbReference type="SUPFAM" id="SSF51905">
    <property type="entry name" value="FAD/NAD(P)-binding domain"/>
    <property type="match status" value="1"/>
</dbReference>
<dbReference type="PANTHER" id="PTHR42923:SF17">
    <property type="entry name" value="AMINE OXIDASE DOMAIN-CONTAINING PROTEIN"/>
    <property type="match status" value="1"/>
</dbReference>
<keyword evidence="3" id="KW-1185">Reference proteome</keyword>
<gene>
    <name evidence="2" type="ORF">AVO45_00350</name>
</gene>
<dbReference type="OrthoDB" id="20837at2"/>
<name>A0A0X3UBM6_9RHOB</name>
<evidence type="ECO:0000259" key="1">
    <source>
        <dbReference type="Pfam" id="PF01593"/>
    </source>
</evidence>
<dbReference type="EMBL" id="LQBQ01000001">
    <property type="protein sequence ID" value="KUJ85485.1"/>
    <property type="molecule type" value="Genomic_DNA"/>
</dbReference>
<dbReference type="InterPro" id="IPR002937">
    <property type="entry name" value="Amino_oxidase"/>
</dbReference>
<sequence>MPFDNAHLLRPRIAVIGGGISGLSAAWGLSRFSDVTLYESEPRFGGHARTVTAGLRGDQPVDTGFIVFNYATYPLLTRLFADLDVPVQKSDMSFGVTVENGRLEYALTSLRALFAQKRNAADPRFWSMLRDIGRFNARAEAVATSDDMNISELISRLRLGSWFGRYYLQPLCGAIWSTPAERIGVFPARTLIRFLRNHALMGVYGQHQWWTVAGGSVSYVNRLVRALEDRRVTLRAGTPVGAVQREAGRVRIKAAGGPEEVFDHVVFATHPDQALRMIATPTEKEQRYLSAIQFQDNHAYLHRDPRQMPVRRSCWSSWVYQKDHGHENSGIGVTYWMNRLQNIPEDDPLFLTLNPAKSIAEEAIYDQTVFRHPVFDRDALRAQQEIAALQGNRNTWFTGAWTRHGFHEDGIASAASVTDMLAEMHSRGIEAAA</sequence>
<dbReference type="AlphaFoldDB" id="A0A0X3UBM6"/>
<dbReference type="Proteomes" id="UP000053791">
    <property type="component" value="Unassembled WGS sequence"/>
</dbReference>
<feature type="domain" description="Amine oxidase" evidence="1">
    <location>
        <begin position="20"/>
        <end position="292"/>
    </location>
</feature>
<dbReference type="Gene3D" id="3.50.50.60">
    <property type="entry name" value="FAD/NAD(P)-binding domain"/>
    <property type="match status" value="1"/>
</dbReference>
<dbReference type="RefSeq" id="WP_068343208.1">
    <property type="nucleotide sequence ID" value="NZ_LQBQ01000001.1"/>
</dbReference>
<proteinExistence type="predicted"/>